<organism evidence="2 3">
    <name type="scientific">Sinisalibacter lacisalsi</name>
    <dbReference type="NCBI Taxonomy" id="1526570"/>
    <lineage>
        <taxon>Bacteria</taxon>
        <taxon>Pseudomonadati</taxon>
        <taxon>Pseudomonadota</taxon>
        <taxon>Alphaproteobacteria</taxon>
        <taxon>Rhodobacterales</taxon>
        <taxon>Roseobacteraceae</taxon>
        <taxon>Sinisalibacter</taxon>
    </lineage>
</organism>
<evidence type="ECO:0000313" key="3">
    <source>
        <dbReference type="Proteomes" id="UP000617355"/>
    </source>
</evidence>
<dbReference type="RefSeq" id="WP_188526587.1">
    <property type="nucleotide sequence ID" value="NZ_BMGI01000001.1"/>
</dbReference>
<reference evidence="3" key="1">
    <citation type="journal article" date="2019" name="Int. J. Syst. Evol. Microbiol.">
        <title>The Global Catalogue of Microorganisms (GCM) 10K type strain sequencing project: providing services to taxonomists for standard genome sequencing and annotation.</title>
        <authorList>
            <consortium name="The Broad Institute Genomics Platform"/>
            <consortium name="The Broad Institute Genome Sequencing Center for Infectious Disease"/>
            <person name="Wu L."/>
            <person name="Ma J."/>
        </authorList>
    </citation>
    <scope>NUCLEOTIDE SEQUENCE [LARGE SCALE GENOMIC DNA]</scope>
    <source>
        <strain evidence="3">CGMCC 1.12922</strain>
    </source>
</reference>
<dbReference type="Proteomes" id="UP000617355">
    <property type="component" value="Unassembled WGS sequence"/>
</dbReference>
<proteinExistence type="predicted"/>
<keyword evidence="3" id="KW-1185">Reference proteome</keyword>
<name>A0ABQ1QJZ4_9RHOB</name>
<accession>A0ABQ1QJZ4</accession>
<protein>
    <submittedName>
        <fullName evidence="2">Uncharacterized protein</fullName>
    </submittedName>
</protein>
<comment type="caution">
    <text evidence="2">The sequence shown here is derived from an EMBL/GenBank/DDBJ whole genome shotgun (WGS) entry which is preliminary data.</text>
</comment>
<sequence length="53" mass="5739">MEKNKKKKAGAGTPKSSKKLSEYKSRESEGKTNQTDAAFQKAFGKGKALPHKG</sequence>
<gene>
    <name evidence="2" type="ORF">GCM10011358_11040</name>
</gene>
<feature type="region of interest" description="Disordered" evidence="1">
    <location>
        <begin position="1"/>
        <end position="53"/>
    </location>
</feature>
<feature type="compositionally biased region" description="Low complexity" evidence="1">
    <location>
        <begin position="37"/>
        <end position="47"/>
    </location>
</feature>
<evidence type="ECO:0000256" key="1">
    <source>
        <dbReference type="SAM" id="MobiDB-lite"/>
    </source>
</evidence>
<feature type="compositionally biased region" description="Basic and acidic residues" evidence="1">
    <location>
        <begin position="19"/>
        <end position="30"/>
    </location>
</feature>
<dbReference type="EMBL" id="BMGI01000001">
    <property type="protein sequence ID" value="GGD28686.1"/>
    <property type="molecule type" value="Genomic_DNA"/>
</dbReference>
<evidence type="ECO:0000313" key="2">
    <source>
        <dbReference type="EMBL" id="GGD28686.1"/>
    </source>
</evidence>